<dbReference type="NCBIfam" id="TIGR02325">
    <property type="entry name" value="C_P_lyase_phnF"/>
    <property type="match status" value="1"/>
</dbReference>
<dbReference type="SMART" id="SM00345">
    <property type="entry name" value="HTH_GNTR"/>
    <property type="match status" value="1"/>
</dbReference>
<dbReference type="GO" id="GO:0003677">
    <property type="term" value="F:DNA binding"/>
    <property type="evidence" value="ECO:0007669"/>
    <property type="project" value="UniProtKB-KW"/>
</dbReference>
<dbReference type="InterPro" id="IPR012702">
    <property type="entry name" value="CP_lyase_PhnF"/>
</dbReference>
<dbReference type="InterPro" id="IPR050679">
    <property type="entry name" value="Bact_HTH_transcr_reg"/>
</dbReference>
<evidence type="ECO:0000313" key="5">
    <source>
        <dbReference type="EMBL" id="OJF91317.1"/>
    </source>
</evidence>
<keyword evidence="3" id="KW-0804">Transcription</keyword>
<reference evidence="5 6" key="1">
    <citation type="submission" date="2016-02" db="EMBL/GenBank/DDBJ databases">
        <title>Genome sequencing of a beta-galactosidase producing bacteria Rhizobium sp. 59.</title>
        <authorList>
            <person name="Wang D."/>
            <person name="Kot W."/>
            <person name="Qin Y."/>
            <person name="Hansen L."/>
            <person name="Naqvi K."/>
            <person name="Rensing C."/>
        </authorList>
    </citation>
    <scope>NUCLEOTIDE SEQUENCE [LARGE SCALE GENOMIC DNA]</scope>
    <source>
        <strain evidence="5 6">59</strain>
    </source>
</reference>
<dbReference type="Pfam" id="PF00392">
    <property type="entry name" value="GntR"/>
    <property type="match status" value="1"/>
</dbReference>
<accession>A0A657LMW4</accession>
<dbReference type="SMART" id="SM00866">
    <property type="entry name" value="UTRA"/>
    <property type="match status" value="1"/>
</dbReference>
<dbReference type="Proteomes" id="UP000182661">
    <property type="component" value="Unassembled WGS sequence"/>
</dbReference>
<dbReference type="PANTHER" id="PTHR44846">
    <property type="entry name" value="MANNOSYL-D-GLYCERATE TRANSPORT/METABOLISM SYSTEM REPRESSOR MNGR-RELATED"/>
    <property type="match status" value="1"/>
</dbReference>
<comment type="caution">
    <text evidence="5">The sequence shown here is derived from an EMBL/GenBank/DDBJ whole genome shotgun (WGS) entry which is preliminary data.</text>
</comment>
<dbReference type="InterPro" id="IPR036390">
    <property type="entry name" value="WH_DNA-bd_sf"/>
</dbReference>
<dbReference type="EMBL" id="LSRP01000129">
    <property type="protein sequence ID" value="OJF91317.1"/>
    <property type="molecule type" value="Genomic_DNA"/>
</dbReference>
<dbReference type="Gene3D" id="3.40.1410.10">
    <property type="entry name" value="Chorismate lyase-like"/>
    <property type="match status" value="1"/>
</dbReference>
<dbReference type="GO" id="GO:0003700">
    <property type="term" value="F:DNA-binding transcription factor activity"/>
    <property type="evidence" value="ECO:0007669"/>
    <property type="project" value="InterPro"/>
</dbReference>
<dbReference type="GO" id="GO:0045892">
    <property type="term" value="P:negative regulation of DNA-templated transcription"/>
    <property type="evidence" value="ECO:0007669"/>
    <property type="project" value="TreeGrafter"/>
</dbReference>
<evidence type="ECO:0000259" key="4">
    <source>
        <dbReference type="PROSITE" id="PS50949"/>
    </source>
</evidence>
<name>A0A657LMW4_9HYPH</name>
<dbReference type="Gene3D" id="1.10.10.10">
    <property type="entry name" value="Winged helix-like DNA-binding domain superfamily/Winged helix DNA-binding domain"/>
    <property type="match status" value="1"/>
</dbReference>
<keyword evidence="2" id="KW-0238">DNA-binding</keyword>
<protein>
    <submittedName>
        <fullName evidence="5">Phosphonate metabolism transcriptional regulator PhnF</fullName>
    </submittedName>
</protein>
<keyword evidence="1" id="KW-0805">Transcription regulation</keyword>
<dbReference type="PROSITE" id="PS50949">
    <property type="entry name" value="HTH_GNTR"/>
    <property type="match status" value="1"/>
</dbReference>
<proteinExistence type="predicted"/>
<dbReference type="SUPFAM" id="SSF64288">
    <property type="entry name" value="Chorismate lyase-like"/>
    <property type="match status" value="1"/>
</dbReference>
<gene>
    <name evidence="5" type="ORF">AX760_07300</name>
</gene>
<evidence type="ECO:0000256" key="1">
    <source>
        <dbReference type="ARBA" id="ARBA00023015"/>
    </source>
</evidence>
<dbReference type="AlphaFoldDB" id="A0A657LMW4"/>
<dbReference type="SUPFAM" id="SSF46785">
    <property type="entry name" value="Winged helix' DNA-binding domain"/>
    <property type="match status" value="1"/>
</dbReference>
<sequence>MTRAGRMVERQIGVALWRQIADRIRLSISNGDYDATGMAPPETVLAAQFGVNRHTVRSALASLADEGLVTAVQGRGTMITRKERLNFPISRRTRFSQGLGNQARDLEARLLDHAQMPATREIADALGLAPGAPCIRLDLLSSADGRGVSCSTSYFSAERFPQIAAHFATLGSITRSFAASGLDDYVRASTEIVARHADANELVLLKLSPGAIVIEAQAINADLQGRPVQYSRTRFAADRVKLTIET</sequence>
<keyword evidence="6" id="KW-1185">Reference proteome</keyword>
<organism evidence="5 6">
    <name type="scientific">Pararhizobium antarcticum</name>
    <dbReference type="NCBI Taxonomy" id="1798805"/>
    <lineage>
        <taxon>Bacteria</taxon>
        <taxon>Pseudomonadati</taxon>
        <taxon>Pseudomonadota</taxon>
        <taxon>Alphaproteobacteria</taxon>
        <taxon>Hyphomicrobiales</taxon>
        <taxon>Rhizobiaceae</taxon>
        <taxon>Rhizobium/Agrobacterium group</taxon>
        <taxon>Pararhizobium</taxon>
    </lineage>
</organism>
<evidence type="ECO:0000256" key="3">
    <source>
        <dbReference type="ARBA" id="ARBA00023163"/>
    </source>
</evidence>
<dbReference type="CDD" id="cd07377">
    <property type="entry name" value="WHTH_GntR"/>
    <property type="match status" value="1"/>
</dbReference>
<evidence type="ECO:0000313" key="6">
    <source>
        <dbReference type="Proteomes" id="UP000182661"/>
    </source>
</evidence>
<dbReference type="InterPro" id="IPR011663">
    <property type="entry name" value="UTRA"/>
</dbReference>
<dbReference type="PANTHER" id="PTHR44846:SF1">
    <property type="entry name" value="MANNOSYL-D-GLYCERATE TRANSPORT_METABOLISM SYSTEM REPRESSOR MNGR-RELATED"/>
    <property type="match status" value="1"/>
</dbReference>
<feature type="domain" description="HTH gntR-type" evidence="4">
    <location>
        <begin position="14"/>
        <end position="82"/>
    </location>
</feature>
<dbReference type="InterPro" id="IPR036388">
    <property type="entry name" value="WH-like_DNA-bd_sf"/>
</dbReference>
<dbReference type="Pfam" id="PF07702">
    <property type="entry name" value="UTRA"/>
    <property type="match status" value="1"/>
</dbReference>
<dbReference type="PRINTS" id="PR00035">
    <property type="entry name" value="HTHGNTR"/>
</dbReference>
<dbReference type="InterPro" id="IPR000524">
    <property type="entry name" value="Tscrpt_reg_HTH_GntR"/>
</dbReference>
<dbReference type="InterPro" id="IPR028978">
    <property type="entry name" value="Chorismate_lyase_/UTRA_dom_sf"/>
</dbReference>
<evidence type="ECO:0000256" key="2">
    <source>
        <dbReference type="ARBA" id="ARBA00023125"/>
    </source>
</evidence>